<dbReference type="Pfam" id="PF20013">
    <property type="entry name" value="GAP1-N2"/>
    <property type="match status" value="1"/>
</dbReference>
<proteinExistence type="predicted"/>
<dbReference type="Proteomes" id="UP000193564">
    <property type="component" value="Unassembled WGS sequence"/>
</dbReference>
<evidence type="ECO:0000313" key="7">
    <source>
        <dbReference type="Proteomes" id="UP000467201"/>
    </source>
</evidence>
<sequence length="833" mass="89160">MTGRYGQLTYTSLDTAARMGGWQVKQTSADLSADEVRALTSGVRTVFQPAQPLPPYPTPEQLDRGPRRLAYGRLDRQRAGYWHTVPAGSDSTGRPGNVFAHALLDRAAGERSDRPIQWWRSDGWLCPYGPLAVSAAALPGEPPTPGNVVTKDSVVQFALDPGAWRLATLFGLLDAVAAALDGGPPVVLGVESADSAAQWIGLVSFLMSSGTAARLHFSTFDRADQLALARQSRQHLTAVPVEDLELVPEHVVAISEHAMLSLGELDHEPHRTADGRAITVTPWSAMAQVVLLDAESARSVLDDIDHYSAQVADTGLHPAWPLAMSVAHRDRFADALTEAHAVITAHSPRAASGSVVARTVAAVMRSALGTSTADAWKAMQDNDDGPAGDHAEDTYLRRAVADEEWLSRPGRTPTRDRDANRHPPSRELGEAIESALAAARAGGPYRVARLADLLLCSGIDDDRVTAALRTEVATELLDSDSAPALLSELRENVGAPTRLALAAALLQELQDCGDTPAVGGDVVDWLADGMRAPAPHDLREAEPWDPVWTTAALRGVRTVMRGASDQADRWASLWWLRVSGSDRFEEVAASSVWHPDELLAAAGDSALPGATAVRTLVGAPPSAALDRLAQTVLRANNDDVAVACAVVRIFGPRAWIEQGYAASHQSAYAPLWEQGLEAVGTSAVHHDFAVRLVTFAVIALAHGRPYPRSSANLTTEPHVAAEAFGQLAALLDDYVLNAMPVLAVAALRFAHNGDDAVAATDGIEELLWQSARHVMATRHPDSIDPGMIAATMAKLTGEPNDGAVRRHRRTVQKLLARRPETQTAPIARNRWSR</sequence>
<reference evidence="5 6" key="1">
    <citation type="submission" date="2016-01" db="EMBL/GenBank/DDBJ databases">
        <title>The new phylogeny of the genus Mycobacterium.</title>
        <authorList>
            <person name="Tarcisio F."/>
            <person name="Conor M."/>
            <person name="Antonella G."/>
            <person name="Elisabetta G."/>
            <person name="Giulia F.S."/>
            <person name="Sara T."/>
            <person name="Anna F."/>
            <person name="Clotilde B."/>
            <person name="Roberto B."/>
            <person name="Veronica D.S."/>
            <person name="Fabio R."/>
            <person name="Monica P."/>
            <person name="Olivier J."/>
            <person name="Enrico T."/>
            <person name="Nicola S."/>
        </authorList>
    </citation>
    <scope>NUCLEOTIDE SEQUENCE [LARGE SCALE GENOMIC DNA]</scope>
    <source>
        <strain evidence="5 6">DSM 44339</strain>
    </source>
</reference>
<dbReference type="AlphaFoldDB" id="A0A1X1T8I2"/>
<name>A0A1X1T8I2_9MYCO</name>
<dbReference type="Pfam" id="PF20014">
    <property type="entry name" value="GAP1-M"/>
    <property type="match status" value="1"/>
</dbReference>
<dbReference type="OrthoDB" id="3250392at2"/>
<dbReference type="InterPro" id="IPR045401">
    <property type="entry name" value="GAP1-M"/>
</dbReference>
<protein>
    <submittedName>
        <fullName evidence="4">Putative ESX-1 scaffolding and assembly protein SaeB</fullName>
    </submittedName>
</protein>
<evidence type="ECO:0000259" key="2">
    <source>
        <dbReference type="Pfam" id="PF20013"/>
    </source>
</evidence>
<dbReference type="Proteomes" id="UP000467201">
    <property type="component" value="Chromosome"/>
</dbReference>
<accession>A0A1X1T8I2</accession>
<dbReference type="STRING" id="126673.AWC01_10470"/>
<dbReference type="KEGG" id="mdr:MDOR_38880"/>
<reference evidence="4 7" key="2">
    <citation type="journal article" date="2019" name="Emerg. Microbes Infect.">
        <title>Comprehensive subspecies identification of 175 nontuberculous mycobacteria species based on 7547 genomic profiles.</title>
        <authorList>
            <person name="Matsumoto Y."/>
            <person name="Kinjo T."/>
            <person name="Motooka D."/>
            <person name="Nabeya D."/>
            <person name="Jung N."/>
            <person name="Uechi K."/>
            <person name="Horii T."/>
            <person name="Iida T."/>
            <person name="Fujita J."/>
            <person name="Nakamura S."/>
        </authorList>
    </citation>
    <scope>NUCLEOTIDE SEQUENCE [LARGE SCALE GENOMIC DNA]</scope>
    <source>
        <strain evidence="4 7">JCM 12405</strain>
    </source>
</reference>
<dbReference type="InterPro" id="IPR045402">
    <property type="entry name" value="GAP1-N2"/>
</dbReference>
<dbReference type="EMBL" id="LQOS01000028">
    <property type="protein sequence ID" value="ORV40883.1"/>
    <property type="molecule type" value="Genomic_DNA"/>
</dbReference>
<dbReference type="RefSeq" id="WP_085190682.1">
    <property type="nucleotide sequence ID" value="NZ_AP022605.1"/>
</dbReference>
<evidence type="ECO:0000259" key="3">
    <source>
        <dbReference type="Pfam" id="PF20014"/>
    </source>
</evidence>
<feature type="region of interest" description="Disordered" evidence="1">
    <location>
        <begin position="404"/>
        <end position="426"/>
    </location>
</feature>
<gene>
    <name evidence="4" type="primary">saeB</name>
    <name evidence="5" type="ORF">AWC01_10470</name>
    <name evidence="4" type="ORF">MDOR_38880</name>
</gene>
<evidence type="ECO:0000313" key="6">
    <source>
        <dbReference type="Proteomes" id="UP000193564"/>
    </source>
</evidence>
<keyword evidence="6" id="KW-1185">Reference proteome</keyword>
<reference evidence="4" key="3">
    <citation type="submission" date="2020-02" db="EMBL/GenBank/DDBJ databases">
        <authorList>
            <person name="Matsumoto Y."/>
            <person name="Motooka D."/>
            <person name="Nakamura S."/>
        </authorList>
    </citation>
    <scope>NUCLEOTIDE SEQUENCE</scope>
    <source>
        <strain evidence="4">JCM 12405</strain>
    </source>
</reference>
<evidence type="ECO:0000256" key="1">
    <source>
        <dbReference type="SAM" id="MobiDB-lite"/>
    </source>
</evidence>
<organism evidence="5 6">
    <name type="scientific">Mycolicibacterium doricum</name>
    <dbReference type="NCBI Taxonomy" id="126673"/>
    <lineage>
        <taxon>Bacteria</taxon>
        <taxon>Bacillati</taxon>
        <taxon>Actinomycetota</taxon>
        <taxon>Actinomycetes</taxon>
        <taxon>Mycobacteriales</taxon>
        <taxon>Mycobacteriaceae</taxon>
        <taxon>Mycolicibacterium</taxon>
    </lineage>
</organism>
<dbReference type="EMBL" id="AP022605">
    <property type="protein sequence ID" value="BBZ09719.1"/>
    <property type="molecule type" value="Genomic_DNA"/>
</dbReference>
<feature type="domain" description="GTPase-associated protein 1 N-terminal" evidence="2">
    <location>
        <begin position="6"/>
        <end position="128"/>
    </location>
</feature>
<feature type="compositionally biased region" description="Basic and acidic residues" evidence="1">
    <location>
        <begin position="413"/>
        <end position="426"/>
    </location>
</feature>
<feature type="domain" description="GTPase-associated protein 1 middle" evidence="3">
    <location>
        <begin position="171"/>
        <end position="249"/>
    </location>
</feature>
<evidence type="ECO:0000313" key="4">
    <source>
        <dbReference type="EMBL" id="BBZ09719.1"/>
    </source>
</evidence>
<evidence type="ECO:0000313" key="5">
    <source>
        <dbReference type="EMBL" id="ORV40883.1"/>
    </source>
</evidence>